<evidence type="ECO:0000256" key="5">
    <source>
        <dbReference type="ARBA" id="ARBA00022975"/>
    </source>
</evidence>
<dbReference type="Gene3D" id="3.20.20.70">
    <property type="entry name" value="Aldolase class I"/>
    <property type="match status" value="1"/>
</dbReference>
<evidence type="ECO:0000256" key="4">
    <source>
        <dbReference type="ARBA" id="ARBA00022643"/>
    </source>
</evidence>
<keyword evidence="4" id="KW-0288">FMN</keyword>
<dbReference type="GO" id="GO:0006212">
    <property type="term" value="P:uracil catabolic process"/>
    <property type="evidence" value="ECO:0007669"/>
    <property type="project" value="TreeGrafter"/>
</dbReference>
<dbReference type="Pfam" id="PF01180">
    <property type="entry name" value="DHO_dh"/>
    <property type="match status" value="1"/>
</dbReference>
<evidence type="ECO:0000256" key="7">
    <source>
        <dbReference type="ARBA" id="ARBA00047685"/>
    </source>
</evidence>
<comment type="pathway">
    <text evidence="2">Pyrimidine metabolism; UMP biosynthesis via de novo pathway.</text>
</comment>
<evidence type="ECO:0000313" key="13">
    <source>
        <dbReference type="EMBL" id="QDV45949.1"/>
    </source>
</evidence>
<evidence type="ECO:0000256" key="6">
    <source>
        <dbReference type="ARBA" id="ARBA00023002"/>
    </source>
</evidence>
<dbReference type="InterPro" id="IPR012135">
    <property type="entry name" value="Dihydroorotate_DH_1_2"/>
</dbReference>
<dbReference type="KEGG" id="snep:Enr13x_58530"/>
<keyword evidence="5" id="KW-0665">Pyrimidine biosynthesis</keyword>
<dbReference type="GO" id="GO:0005737">
    <property type="term" value="C:cytoplasm"/>
    <property type="evidence" value="ECO:0007669"/>
    <property type="project" value="InterPro"/>
</dbReference>
<feature type="domain" description="Dihydroorotate dehydrogenase catalytic" evidence="12">
    <location>
        <begin position="80"/>
        <end position="291"/>
    </location>
</feature>
<accession>A0A518HYN0</accession>
<evidence type="ECO:0000256" key="1">
    <source>
        <dbReference type="ARBA" id="ARBA00001917"/>
    </source>
</evidence>
<dbReference type="GO" id="GO:0050661">
    <property type="term" value="F:NADP binding"/>
    <property type="evidence" value="ECO:0007669"/>
    <property type="project" value="TreeGrafter"/>
</dbReference>
<evidence type="ECO:0000256" key="8">
    <source>
        <dbReference type="ARBA" id="ARBA00048792"/>
    </source>
</evidence>
<evidence type="ECO:0000313" key="14">
    <source>
        <dbReference type="Proteomes" id="UP000319004"/>
    </source>
</evidence>
<dbReference type="PANTHER" id="PTHR43073:SF2">
    <property type="entry name" value="DIHYDROPYRIMIDINE DEHYDROGENASE [NADP(+)]"/>
    <property type="match status" value="1"/>
</dbReference>
<dbReference type="SUPFAM" id="SSF51395">
    <property type="entry name" value="FMN-linked oxidoreductases"/>
    <property type="match status" value="1"/>
</dbReference>
<evidence type="ECO:0000256" key="9">
    <source>
        <dbReference type="ARBA" id="ARBA00049578"/>
    </source>
</evidence>
<organism evidence="13 14">
    <name type="scientific">Stieleria neptunia</name>
    <dbReference type="NCBI Taxonomy" id="2527979"/>
    <lineage>
        <taxon>Bacteria</taxon>
        <taxon>Pseudomonadati</taxon>
        <taxon>Planctomycetota</taxon>
        <taxon>Planctomycetia</taxon>
        <taxon>Pirellulales</taxon>
        <taxon>Pirellulaceae</taxon>
        <taxon>Stieleria</taxon>
    </lineage>
</organism>
<dbReference type="GO" id="GO:0004159">
    <property type="term" value="F:dihydropyrimidine dehydrogenase (NAD+) activity"/>
    <property type="evidence" value="ECO:0007669"/>
    <property type="project" value="UniProtKB-EC"/>
</dbReference>
<proteinExistence type="predicted"/>
<dbReference type="EMBL" id="CP037423">
    <property type="protein sequence ID" value="QDV45949.1"/>
    <property type="molecule type" value="Genomic_DNA"/>
</dbReference>
<comment type="catalytic activity">
    <reaction evidence="7">
        <text>5,6-dihydrothymine + NAD(+) = thymine + NADH + H(+)</text>
        <dbReference type="Rhea" id="RHEA:28791"/>
        <dbReference type="ChEBI" id="CHEBI:15378"/>
        <dbReference type="ChEBI" id="CHEBI:17821"/>
        <dbReference type="ChEBI" id="CHEBI:27468"/>
        <dbReference type="ChEBI" id="CHEBI:57540"/>
        <dbReference type="ChEBI" id="CHEBI:57945"/>
        <dbReference type="EC" id="1.3.1.1"/>
    </reaction>
</comment>
<dbReference type="PANTHER" id="PTHR43073">
    <property type="entry name" value="DIHYDROPYRIMIDINE DEHYDROGENASE [NADP(+)]"/>
    <property type="match status" value="1"/>
</dbReference>
<keyword evidence="6 13" id="KW-0560">Oxidoreductase</keyword>
<dbReference type="EC" id="1.3.1.1" evidence="11"/>
<dbReference type="InterPro" id="IPR005720">
    <property type="entry name" value="Dihydroorotate_DH_cat"/>
</dbReference>
<comment type="function">
    <text evidence="9">Involved in pyrimidine base degradation. Catalyzes physiologically the reduction of uracil to 5,6-dihydrouracil (DHU) by using NADH as a specific cosubstrate. It also catalyzes the reverse reaction and the reduction of thymine to 5,6-dihydrothymine (DHT).</text>
</comment>
<keyword evidence="14" id="KW-1185">Reference proteome</keyword>
<dbReference type="GO" id="GO:0002058">
    <property type="term" value="F:uracil binding"/>
    <property type="evidence" value="ECO:0007669"/>
    <property type="project" value="TreeGrafter"/>
</dbReference>
<dbReference type="OrthoDB" id="9794954at2"/>
<gene>
    <name evidence="13" type="primary">pyrDB</name>
    <name evidence="13" type="ORF">Enr13x_58530</name>
</gene>
<dbReference type="AlphaFoldDB" id="A0A518HYN0"/>
<reference evidence="13 14" key="1">
    <citation type="submission" date="2019-03" db="EMBL/GenBank/DDBJ databases">
        <title>Deep-cultivation of Planctomycetes and their phenomic and genomic characterization uncovers novel biology.</title>
        <authorList>
            <person name="Wiegand S."/>
            <person name="Jogler M."/>
            <person name="Boedeker C."/>
            <person name="Pinto D."/>
            <person name="Vollmers J."/>
            <person name="Rivas-Marin E."/>
            <person name="Kohn T."/>
            <person name="Peeters S.H."/>
            <person name="Heuer A."/>
            <person name="Rast P."/>
            <person name="Oberbeckmann S."/>
            <person name="Bunk B."/>
            <person name="Jeske O."/>
            <person name="Meyerdierks A."/>
            <person name="Storesund J.E."/>
            <person name="Kallscheuer N."/>
            <person name="Luecker S."/>
            <person name="Lage O.M."/>
            <person name="Pohl T."/>
            <person name="Merkel B.J."/>
            <person name="Hornburger P."/>
            <person name="Mueller R.-W."/>
            <person name="Bruemmer F."/>
            <person name="Labrenz M."/>
            <person name="Spormann A.M."/>
            <person name="Op den Camp H."/>
            <person name="Overmann J."/>
            <person name="Amann R."/>
            <person name="Jetten M.S.M."/>
            <person name="Mascher T."/>
            <person name="Medema M.H."/>
            <person name="Devos D.P."/>
            <person name="Kaster A.-K."/>
            <person name="Ovreas L."/>
            <person name="Rohde M."/>
            <person name="Galperin M.Y."/>
            <person name="Jogler C."/>
        </authorList>
    </citation>
    <scope>NUCLEOTIDE SEQUENCE [LARGE SCALE GENOMIC DNA]</scope>
    <source>
        <strain evidence="13 14">Enr13</strain>
    </source>
</reference>
<comment type="catalytic activity">
    <reaction evidence="8">
        <text>5,6-dihydrouracil + NAD(+) = uracil + NADH + H(+)</text>
        <dbReference type="Rhea" id="RHEA:20189"/>
        <dbReference type="ChEBI" id="CHEBI:15378"/>
        <dbReference type="ChEBI" id="CHEBI:15901"/>
        <dbReference type="ChEBI" id="CHEBI:17568"/>
        <dbReference type="ChEBI" id="CHEBI:57540"/>
        <dbReference type="ChEBI" id="CHEBI:57945"/>
        <dbReference type="EC" id="1.3.1.1"/>
    </reaction>
</comment>
<dbReference type="GO" id="GO:0044205">
    <property type="term" value="P:'de novo' UMP biosynthetic process"/>
    <property type="evidence" value="ECO:0007669"/>
    <property type="project" value="UniProtKB-UniPathway"/>
</dbReference>
<name>A0A518HYN0_9BACT</name>
<comment type="subunit">
    <text evidence="10">Heterotetramer of 2 PreA and 2 PreT subunits.</text>
</comment>
<dbReference type="InterPro" id="IPR013785">
    <property type="entry name" value="Aldolase_TIM"/>
</dbReference>
<comment type="cofactor">
    <cofactor evidence="1">
        <name>FMN</name>
        <dbReference type="ChEBI" id="CHEBI:58210"/>
    </cofactor>
</comment>
<evidence type="ECO:0000256" key="3">
    <source>
        <dbReference type="ARBA" id="ARBA00022630"/>
    </source>
</evidence>
<dbReference type="GO" id="GO:0004152">
    <property type="term" value="F:dihydroorotate dehydrogenase activity"/>
    <property type="evidence" value="ECO:0007669"/>
    <property type="project" value="InterPro"/>
</dbReference>
<dbReference type="GO" id="GO:0006210">
    <property type="term" value="P:thymine catabolic process"/>
    <property type="evidence" value="ECO:0007669"/>
    <property type="project" value="TreeGrafter"/>
</dbReference>
<evidence type="ECO:0000256" key="11">
    <source>
        <dbReference type="ARBA" id="ARBA00049728"/>
    </source>
</evidence>
<dbReference type="RefSeq" id="WP_145390152.1">
    <property type="nucleotide sequence ID" value="NZ_CP037423.1"/>
</dbReference>
<evidence type="ECO:0000256" key="10">
    <source>
        <dbReference type="ARBA" id="ARBA00049714"/>
    </source>
</evidence>
<evidence type="ECO:0000256" key="2">
    <source>
        <dbReference type="ARBA" id="ARBA00004725"/>
    </source>
</evidence>
<dbReference type="PIRSF" id="PIRSF000164">
    <property type="entry name" value="DHO_oxidase"/>
    <property type="match status" value="1"/>
</dbReference>
<dbReference type="Proteomes" id="UP000319004">
    <property type="component" value="Chromosome"/>
</dbReference>
<keyword evidence="3" id="KW-0285">Flavoprotein</keyword>
<evidence type="ECO:0000259" key="12">
    <source>
        <dbReference type="Pfam" id="PF01180"/>
    </source>
</evidence>
<protein>
    <recommendedName>
        <fullName evidence="11">dihydrouracil dehydrogenase (NAD(+))</fullName>
        <ecNumber evidence="11">1.3.1.1</ecNumber>
    </recommendedName>
</protein>
<sequence>MSIDLSTHFGGLHLQSPIVVGSCPMTAEEPSQVALVSAGAGAIVLPSLFQEQVLLWNDRNGIAFSAQEQALLKRSRRVPVENAGLDAESYLEMVTRASTQLSIPAIASLNGESGGHWLEFAKEVEQAGAAAIELCLQPPPPSVYGTAREVEDAVVEVVTKIDHAIKIPLFVKLHRSYTRLSQLSCRLLSGAQGLILFGRLPDTDISLDTFQLKSEWTLTEPGTISKIIGPVMQVHSYCPGMPLAACGGIGTSIDVVKALLAGADVAMVTSAVCRDGPTVVRTLIDGLRNFMERHRMKSLDDLFEKRPLEFDSESQRNDYLKGLTARFDPAEVRRKVSRLHGDRWGHPTSDVVAD</sequence>
<dbReference type="UniPathway" id="UPA00070"/>